<evidence type="ECO:0000313" key="2">
    <source>
        <dbReference type="EMBL" id="PFG74552.1"/>
    </source>
</evidence>
<organism evidence="2 3">
    <name type="scientific">Tepidiforma thermophila (strain KCTC 52669 / CGMCC 1.13589 / G233)</name>
    <dbReference type="NCBI Taxonomy" id="2761530"/>
    <lineage>
        <taxon>Bacteria</taxon>
        <taxon>Bacillati</taxon>
        <taxon>Chloroflexota</taxon>
        <taxon>Tepidiformia</taxon>
        <taxon>Tepidiformales</taxon>
        <taxon>Tepidiformaceae</taxon>
        <taxon>Tepidiforma</taxon>
    </lineage>
</organism>
<feature type="chain" id="PRO_5012134338" evidence="1">
    <location>
        <begin position="30"/>
        <end position="123"/>
    </location>
</feature>
<gene>
    <name evidence="2" type="ORF">A9A59_1785</name>
</gene>
<name>A0A2A9HHD8_TEPT2</name>
<evidence type="ECO:0000313" key="3">
    <source>
        <dbReference type="Proteomes" id="UP000223071"/>
    </source>
</evidence>
<dbReference type="EMBL" id="PDJQ01000001">
    <property type="protein sequence ID" value="PFG74552.1"/>
    <property type="molecule type" value="Genomic_DNA"/>
</dbReference>
<evidence type="ECO:0000256" key="1">
    <source>
        <dbReference type="SAM" id="SignalP"/>
    </source>
</evidence>
<dbReference type="AlphaFoldDB" id="A0A2A9HHD8"/>
<proteinExistence type="predicted"/>
<comment type="caution">
    <text evidence="2">The sequence shown here is derived from an EMBL/GenBank/DDBJ whole genome shotgun (WGS) entry which is preliminary data.</text>
</comment>
<reference evidence="2 3" key="1">
    <citation type="submission" date="2017-09" db="EMBL/GenBank/DDBJ databases">
        <title>Sequencing the genomes of two abundant thermophiles in Great Basin hot springs: Thermocrinis jamiesonii and novel Chloroflexi Thermoflexus hugenholtzii.</title>
        <authorList>
            <person name="Hedlund B."/>
        </authorList>
    </citation>
    <scope>NUCLEOTIDE SEQUENCE [LARGE SCALE GENOMIC DNA]</scope>
    <source>
        <strain evidence="2 3">G233</strain>
    </source>
</reference>
<dbReference type="Proteomes" id="UP000223071">
    <property type="component" value="Unassembled WGS sequence"/>
</dbReference>
<sequence>MARLLIFVPRHLALAAGLAVVVAASYGFAAANTVPATRAGDGAAAVSGYTVTNVHYNLNASNPQQLASVTFTISPAVPPTGTVRVSTDGGATWGAACTTGSSITCTTSATVASVTGLRVVAAQ</sequence>
<protein>
    <submittedName>
        <fullName evidence="2">Uncharacterized protein</fullName>
    </submittedName>
</protein>
<keyword evidence="1" id="KW-0732">Signal</keyword>
<keyword evidence="3" id="KW-1185">Reference proteome</keyword>
<feature type="signal peptide" evidence="1">
    <location>
        <begin position="1"/>
        <end position="29"/>
    </location>
</feature>
<accession>A0A2A9HHD8</accession>
<dbReference type="RefSeq" id="WP_098503931.1">
    <property type="nucleotide sequence ID" value="NZ_PDJQ01000001.1"/>
</dbReference>